<evidence type="ECO:0000313" key="2">
    <source>
        <dbReference type="Ensembl" id="ENSPTRP00000083453.1"/>
    </source>
</evidence>
<organism evidence="2 3">
    <name type="scientific">Pan troglodytes</name>
    <name type="common">Chimpanzee</name>
    <dbReference type="NCBI Taxonomy" id="9598"/>
    <lineage>
        <taxon>Eukaryota</taxon>
        <taxon>Metazoa</taxon>
        <taxon>Chordata</taxon>
        <taxon>Craniata</taxon>
        <taxon>Vertebrata</taxon>
        <taxon>Euteleostomi</taxon>
        <taxon>Mammalia</taxon>
        <taxon>Eutheria</taxon>
        <taxon>Euarchontoglires</taxon>
        <taxon>Primates</taxon>
        <taxon>Haplorrhini</taxon>
        <taxon>Catarrhini</taxon>
        <taxon>Hominidae</taxon>
        <taxon>Pan</taxon>
    </lineage>
</organism>
<feature type="region of interest" description="Disordered" evidence="1">
    <location>
        <begin position="90"/>
        <end position="241"/>
    </location>
</feature>
<protein>
    <submittedName>
        <fullName evidence="2">Uncharacterized protein</fullName>
    </submittedName>
</protein>
<evidence type="ECO:0000256" key="1">
    <source>
        <dbReference type="SAM" id="MobiDB-lite"/>
    </source>
</evidence>
<proteinExistence type="predicted"/>
<dbReference type="Bgee" id="ENSPTRG00000043078">
    <property type="expression patterns" value="Expressed in spleen and 14 other cell types or tissues"/>
</dbReference>
<dbReference type="InParanoid" id="A0A2I3T2J3"/>
<name>A0A2I3T2J3_PANTR</name>
<reference evidence="2" key="3">
    <citation type="submission" date="2025-09" db="UniProtKB">
        <authorList>
            <consortium name="Ensembl"/>
        </authorList>
    </citation>
    <scope>IDENTIFICATION</scope>
</reference>
<dbReference type="GeneTree" id="ENSGT00550000076505"/>
<dbReference type="Ensembl" id="ENSPTRT00000107537.1">
    <property type="protein sequence ID" value="ENSPTRP00000083453.1"/>
    <property type="gene ID" value="ENSPTRG00000043078.1"/>
</dbReference>
<feature type="compositionally biased region" description="Gly residues" evidence="1">
    <location>
        <begin position="213"/>
        <end position="226"/>
    </location>
</feature>
<evidence type="ECO:0000313" key="3">
    <source>
        <dbReference type="Proteomes" id="UP000002277"/>
    </source>
</evidence>
<dbReference type="AlphaFoldDB" id="A0A2I3T2J3"/>
<keyword evidence="3" id="KW-1185">Reference proteome</keyword>
<feature type="compositionally biased region" description="Low complexity" evidence="1">
    <location>
        <begin position="193"/>
        <end position="203"/>
    </location>
</feature>
<reference evidence="2 3" key="1">
    <citation type="journal article" date="2005" name="Nature">
        <title>Initial sequence of the chimpanzee genome and comparison with the human genome.</title>
        <authorList>
            <consortium name="Chimpanzee sequencing and analysis consortium"/>
        </authorList>
    </citation>
    <scope>NUCLEOTIDE SEQUENCE [LARGE SCALE GENOMIC DNA]</scope>
</reference>
<dbReference type="Proteomes" id="UP000002277">
    <property type="component" value="Chromosome 7"/>
</dbReference>
<sequence length="307" mass="32210">MRGLDQMEIRGGPYLLLGEVVGHSTLGAQPAQAANGDAHELLELPALLQPRAGRAPCATLSGRCITPATALLLLSHCLRAQCRSMQATAAEAGSPGLGRLGKEPPSRESWTGSAPRRCPCQDASRAGSGVCRSRPQSRGGGSRKPRRQKAAAAGAESRGGKNARRRGGGEQKAAAARAKSQGDGRKKPRRQKATAAGAAAAGGKKPRRWGAKSRGGGGAKSPGSGGKTPRRRRQKAAKAAVWGQKAAAGESLTPNSLASVSFSRPMFLRHYPFSSYECKSHKHGSTFDHFNCLTFHVTRPSTIESMY</sequence>
<dbReference type="EMBL" id="AC185242">
    <property type="status" value="NOT_ANNOTATED_CDS"/>
    <property type="molecule type" value="Genomic_DNA"/>
</dbReference>
<reference evidence="2" key="2">
    <citation type="submission" date="2025-08" db="UniProtKB">
        <authorList>
            <consortium name="Ensembl"/>
        </authorList>
    </citation>
    <scope>IDENTIFICATION</scope>
</reference>
<accession>A0A2I3T2J3</accession>